<dbReference type="Pfam" id="PF00756">
    <property type="entry name" value="Esterase"/>
    <property type="match status" value="1"/>
</dbReference>
<comment type="caution">
    <text evidence="2">The sequence shown here is derived from an EMBL/GenBank/DDBJ whole genome shotgun (WGS) entry which is preliminary data.</text>
</comment>
<sequence>MFWRPLLYTLAFCSALQAQGPVPAPLSSPVKIQQALAASPDASQLEKIHNDVVRLFGKQNLLKGKPGTKVERTTVAWAIMDMGAARVVRGNGTLIGEMVRVGDDGLQVLVQKMANFQEFNYRIEVEGMARVAGMVHLEHYEYTADSEPQAGVPVGKLEKFDWNESQVFPETHRGVTVYIPQQYKAGEEACLMVWQDGGRHVDPKGSMRASTVFDNLIHQKKMPVTIGVFIDPGRRPNQKPGEKAANRGAEYDSLGDAYSRFLLTEILPEVEKRYGVKFRQEPEARGLAGGSSGGICAFTAAWERPDKFHKVLSWVGTFVDIRGGNAYPYLLRVTERKPIRVYLLDGVNDLDNKFGNWPLANRMMEASLKYMNYDYRVDWTECFHGSRGMAPHLPEALTWLWRDVK</sequence>
<accession>A0A4R7SNV3</accession>
<protein>
    <submittedName>
        <fullName evidence="2">Enterochelin esterase-like enzyme</fullName>
    </submittedName>
</protein>
<organism evidence="2 3">
    <name type="scientific">Prosthecobacter fusiformis</name>
    <dbReference type="NCBI Taxonomy" id="48464"/>
    <lineage>
        <taxon>Bacteria</taxon>
        <taxon>Pseudomonadati</taxon>
        <taxon>Verrucomicrobiota</taxon>
        <taxon>Verrucomicrobiia</taxon>
        <taxon>Verrucomicrobiales</taxon>
        <taxon>Verrucomicrobiaceae</taxon>
        <taxon>Prosthecobacter</taxon>
    </lineage>
</organism>
<proteinExistence type="predicted"/>
<dbReference type="InterPro" id="IPR029058">
    <property type="entry name" value="AB_hydrolase_fold"/>
</dbReference>
<keyword evidence="1" id="KW-0732">Signal</keyword>
<dbReference type="PANTHER" id="PTHR48098:SF3">
    <property type="entry name" value="IRON(III) ENTEROBACTIN ESTERASE"/>
    <property type="match status" value="1"/>
</dbReference>
<dbReference type="Gene3D" id="3.40.50.1820">
    <property type="entry name" value="alpha/beta hydrolase"/>
    <property type="match status" value="1"/>
</dbReference>
<reference evidence="2 3" key="1">
    <citation type="submission" date="2019-03" db="EMBL/GenBank/DDBJ databases">
        <title>Genomic Encyclopedia of Archaeal and Bacterial Type Strains, Phase II (KMG-II): from individual species to whole genera.</title>
        <authorList>
            <person name="Goeker M."/>
        </authorList>
    </citation>
    <scope>NUCLEOTIDE SEQUENCE [LARGE SCALE GENOMIC DNA]</scope>
    <source>
        <strain evidence="2 3">ATCC 25309</strain>
    </source>
</reference>
<dbReference type="OrthoDB" id="9775130at2"/>
<feature type="signal peptide" evidence="1">
    <location>
        <begin position="1"/>
        <end position="20"/>
    </location>
</feature>
<gene>
    <name evidence="2" type="ORF">EI77_00172</name>
</gene>
<dbReference type="EMBL" id="SOCA01000001">
    <property type="protein sequence ID" value="TDU80872.1"/>
    <property type="molecule type" value="Genomic_DNA"/>
</dbReference>
<dbReference type="SUPFAM" id="SSF53474">
    <property type="entry name" value="alpha/beta-Hydrolases"/>
    <property type="match status" value="1"/>
</dbReference>
<evidence type="ECO:0000256" key="1">
    <source>
        <dbReference type="SAM" id="SignalP"/>
    </source>
</evidence>
<dbReference type="InterPro" id="IPR000801">
    <property type="entry name" value="Esterase-like"/>
</dbReference>
<name>A0A4R7SNV3_9BACT</name>
<dbReference type="PANTHER" id="PTHR48098">
    <property type="entry name" value="ENTEROCHELIN ESTERASE-RELATED"/>
    <property type="match status" value="1"/>
</dbReference>
<evidence type="ECO:0000313" key="2">
    <source>
        <dbReference type="EMBL" id="TDU80872.1"/>
    </source>
</evidence>
<dbReference type="AlphaFoldDB" id="A0A4R7SNV3"/>
<evidence type="ECO:0000313" key="3">
    <source>
        <dbReference type="Proteomes" id="UP000295662"/>
    </source>
</evidence>
<feature type="chain" id="PRO_5020492550" evidence="1">
    <location>
        <begin position="21"/>
        <end position="405"/>
    </location>
</feature>
<dbReference type="Proteomes" id="UP000295662">
    <property type="component" value="Unassembled WGS sequence"/>
</dbReference>
<keyword evidence="3" id="KW-1185">Reference proteome</keyword>
<dbReference type="InterPro" id="IPR050583">
    <property type="entry name" value="Mycobacterial_A85_antigen"/>
</dbReference>